<accession>A0ABY2BW26</accession>
<comment type="caution">
    <text evidence="2">The sequence shown here is derived from an EMBL/GenBank/DDBJ whole genome shotgun (WGS) entry which is preliminary data.</text>
</comment>
<dbReference type="PANTHER" id="PTHR43539">
    <property type="entry name" value="FLAVIN-BINDING MONOOXYGENASE-LIKE PROTEIN (AFU_ORTHOLOGUE AFUA_4G09220)"/>
    <property type="match status" value="1"/>
</dbReference>
<dbReference type="EMBL" id="SLWM01000001">
    <property type="protein sequence ID" value="TCO32361.1"/>
    <property type="molecule type" value="Genomic_DNA"/>
</dbReference>
<name>A0ABY2BW26_9ACTN</name>
<dbReference type="PRINTS" id="PR00368">
    <property type="entry name" value="FADPNR"/>
</dbReference>
<evidence type="ECO:0000256" key="1">
    <source>
        <dbReference type="ARBA" id="ARBA00023002"/>
    </source>
</evidence>
<dbReference type="SUPFAM" id="SSF51905">
    <property type="entry name" value="FAD/NAD(P)-binding domain"/>
    <property type="match status" value="2"/>
</dbReference>
<organism evidence="2 3">
    <name type="scientific">Kribbella orskensis</name>
    <dbReference type="NCBI Taxonomy" id="2512216"/>
    <lineage>
        <taxon>Bacteria</taxon>
        <taxon>Bacillati</taxon>
        <taxon>Actinomycetota</taxon>
        <taxon>Actinomycetes</taxon>
        <taxon>Propionibacteriales</taxon>
        <taxon>Kribbellaceae</taxon>
        <taxon>Kribbella</taxon>
    </lineage>
</organism>
<keyword evidence="3" id="KW-1185">Reference proteome</keyword>
<dbReference type="Gene3D" id="3.50.50.60">
    <property type="entry name" value="FAD/NAD(P)-binding domain"/>
    <property type="match status" value="1"/>
</dbReference>
<protein>
    <submittedName>
        <fullName evidence="2">Flavoprotein involved in K+ transport</fullName>
    </submittedName>
</protein>
<evidence type="ECO:0000313" key="2">
    <source>
        <dbReference type="EMBL" id="TCO32361.1"/>
    </source>
</evidence>
<keyword evidence="1" id="KW-0560">Oxidoreductase</keyword>
<dbReference type="PRINTS" id="PR00469">
    <property type="entry name" value="PNDRDTASEII"/>
</dbReference>
<evidence type="ECO:0000313" key="3">
    <source>
        <dbReference type="Proteomes" id="UP000295818"/>
    </source>
</evidence>
<dbReference type="Proteomes" id="UP000295818">
    <property type="component" value="Unassembled WGS sequence"/>
</dbReference>
<dbReference type="Pfam" id="PF13738">
    <property type="entry name" value="Pyr_redox_3"/>
    <property type="match status" value="1"/>
</dbReference>
<reference evidence="2 3" key="1">
    <citation type="journal article" date="2015" name="Stand. Genomic Sci.">
        <title>Genomic Encyclopedia of Bacterial and Archaeal Type Strains, Phase III: the genomes of soil and plant-associated and newly described type strains.</title>
        <authorList>
            <person name="Whitman W.B."/>
            <person name="Woyke T."/>
            <person name="Klenk H.P."/>
            <person name="Zhou Y."/>
            <person name="Lilburn T.G."/>
            <person name="Beck B.J."/>
            <person name="De Vos P."/>
            <person name="Vandamme P."/>
            <person name="Eisen J.A."/>
            <person name="Garrity G."/>
            <person name="Hugenholtz P."/>
            <person name="Kyrpides N.C."/>
        </authorList>
    </citation>
    <scope>NUCLEOTIDE SEQUENCE [LARGE SCALE GENOMIC DNA]</scope>
    <source>
        <strain evidence="2 3">VKM Ac-2538</strain>
    </source>
</reference>
<dbReference type="RefSeq" id="WP_132186781.1">
    <property type="nucleotide sequence ID" value="NZ_SLWM01000001.1"/>
</dbReference>
<dbReference type="InterPro" id="IPR050982">
    <property type="entry name" value="Auxin_biosynth/cation_transpt"/>
</dbReference>
<gene>
    <name evidence="2" type="ORF">EV644_1011005</name>
</gene>
<proteinExistence type="predicted"/>
<sequence length="372" mass="41225">MAATSSERFETVVIGGGQAGLAVGYYLAKQEQPFVILDAGERLGDPWRKRWDSLRVFTPARYDGLPGWSVPAPGWSYPTKDEVADYLESYATRFRLPVRSGTRVDGLWRENDRYVVTSGLSRYYADNVVVATGGYQTPRIPAFAAELDREILQLHSSQYRNPTQLRQGGVLVVGAGNSGAELALEASADHQTWLSGRDTGQEPLRAGGLLDRFLTPPFWFLLSHVLTVRTPIGRKARDQLSNRGLPLARVRRRDLTRAGIERLPRVTAVLDGLPLTADGRVHHVANVIWCTGFVPDFHWIDLPVLDQDGKPKHTRGVVLSHPGLYFTGLFFLSTAASPLIGGTPRDARYLTHHLAHRPKPARTPQTAEHPSD</sequence>
<dbReference type="InterPro" id="IPR036188">
    <property type="entry name" value="FAD/NAD-bd_sf"/>
</dbReference>
<dbReference type="PANTHER" id="PTHR43539:SF78">
    <property type="entry name" value="FLAVIN-CONTAINING MONOOXYGENASE"/>
    <property type="match status" value="1"/>
</dbReference>